<feature type="coiled-coil region" evidence="12">
    <location>
        <begin position="22"/>
        <end position="49"/>
    </location>
</feature>
<accession>A0A1X2IXP9</accession>
<protein>
    <recommendedName>
        <fullName evidence="14">VLRF1 domain-containing protein</fullName>
    </recommendedName>
</protein>
<evidence type="ECO:0000313" key="15">
    <source>
        <dbReference type="EMBL" id="ORZ24070.1"/>
    </source>
</evidence>
<feature type="compositionally biased region" description="Acidic residues" evidence="13">
    <location>
        <begin position="118"/>
        <end position="128"/>
    </location>
</feature>
<comment type="similarity">
    <text evidence="2 11">Belongs to the ANKZF1/VMS1 family.</text>
</comment>
<dbReference type="Proteomes" id="UP000193560">
    <property type="component" value="Unassembled WGS sequence"/>
</dbReference>
<dbReference type="PROSITE" id="PS52044">
    <property type="entry name" value="VLRF1"/>
    <property type="match status" value="1"/>
</dbReference>
<evidence type="ECO:0000256" key="5">
    <source>
        <dbReference type="ARBA" id="ARBA00022737"/>
    </source>
</evidence>
<dbReference type="EMBL" id="MCGE01000002">
    <property type="protein sequence ID" value="ORZ24070.1"/>
    <property type="molecule type" value="Genomic_DNA"/>
</dbReference>
<dbReference type="Pfam" id="PF18826">
    <property type="entry name" value="bVLRF1"/>
    <property type="match status" value="1"/>
</dbReference>
<comment type="subcellular location">
    <subcellularLocation>
        <location evidence="1">Cytoplasm</location>
    </subcellularLocation>
</comment>
<keyword evidence="3 11" id="KW-0963">Cytoplasm</keyword>
<dbReference type="PANTHER" id="PTHR16036:SF2">
    <property type="entry name" value="TRNA ENDONUCLEASE ANKZF1"/>
    <property type="match status" value="1"/>
</dbReference>
<dbReference type="InterPro" id="IPR013087">
    <property type="entry name" value="Znf_C2H2_type"/>
</dbReference>
<feature type="repeat" description="ANK" evidence="10">
    <location>
        <begin position="505"/>
        <end position="538"/>
    </location>
</feature>
<keyword evidence="5" id="KW-0677">Repeat</keyword>
<keyword evidence="6 11" id="KW-0255">Endonuclease</keyword>
<dbReference type="GO" id="GO:0005737">
    <property type="term" value="C:cytoplasm"/>
    <property type="evidence" value="ECO:0007669"/>
    <property type="project" value="UniProtKB-SubCell"/>
</dbReference>
<evidence type="ECO:0000256" key="12">
    <source>
        <dbReference type="SAM" id="Coils"/>
    </source>
</evidence>
<feature type="coiled-coil region" evidence="12">
    <location>
        <begin position="579"/>
        <end position="635"/>
    </location>
</feature>
<reference evidence="15 16" key="1">
    <citation type="submission" date="2016-07" db="EMBL/GenBank/DDBJ databases">
        <title>Pervasive Adenine N6-methylation of Active Genes in Fungi.</title>
        <authorList>
            <consortium name="DOE Joint Genome Institute"/>
            <person name="Mondo S.J."/>
            <person name="Dannebaum R.O."/>
            <person name="Kuo R.C."/>
            <person name="Labutti K."/>
            <person name="Haridas S."/>
            <person name="Kuo A."/>
            <person name="Salamov A."/>
            <person name="Ahrendt S.R."/>
            <person name="Lipzen A."/>
            <person name="Sullivan W."/>
            <person name="Andreopoulos W.B."/>
            <person name="Clum A."/>
            <person name="Lindquist E."/>
            <person name="Daum C."/>
            <person name="Ramamoorthy G.K."/>
            <person name="Gryganskyi A."/>
            <person name="Culley D."/>
            <person name="Magnuson J.K."/>
            <person name="James T.Y."/>
            <person name="O'Malley M.A."/>
            <person name="Stajich J.E."/>
            <person name="Spatafora J.W."/>
            <person name="Visel A."/>
            <person name="Grigoriev I.V."/>
        </authorList>
    </citation>
    <scope>NUCLEOTIDE SEQUENCE [LARGE SCALE GENOMIC DNA]</scope>
    <source>
        <strain evidence="15 16">NRRL 1336</strain>
    </source>
</reference>
<keyword evidence="7 11" id="KW-0378">Hydrolase</keyword>
<dbReference type="InterPro" id="IPR036770">
    <property type="entry name" value="Ankyrin_rpt-contain_sf"/>
</dbReference>
<comment type="domain">
    <text evidence="11">The VLRF1 domain mediates binding to the 60S ribosomal subunit.</text>
</comment>
<evidence type="ECO:0000256" key="8">
    <source>
        <dbReference type="ARBA" id="ARBA00023043"/>
    </source>
</evidence>
<keyword evidence="9 12" id="KW-0175">Coiled coil</keyword>
<feature type="domain" description="VLRF1" evidence="14">
    <location>
        <begin position="245"/>
        <end position="400"/>
    </location>
</feature>
<dbReference type="GO" id="GO:0004519">
    <property type="term" value="F:endonuclease activity"/>
    <property type="evidence" value="ECO:0007669"/>
    <property type="project" value="UniProtKB-KW"/>
</dbReference>
<keyword evidence="8 10" id="KW-0040">ANK repeat</keyword>
<keyword evidence="4 11" id="KW-0540">Nuclease</keyword>
<evidence type="ECO:0000313" key="16">
    <source>
        <dbReference type="Proteomes" id="UP000193560"/>
    </source>
</evidence>
<dbReference type="InterPro" id="IPR041175">
    <property type="entry name" value="VLRF1/Vms1"/>
</dbReference>
<feature type="region of interest" description="Disordered" evidence="13">
    <location>
        <begin position="293"/>
        <end position="313"/>
    </location>
</feature>
<dbReference type="Pfam" id="PF00023">
    <property type="entry name" value="Ank"/>
    <property type="match status" value="1"/>
</dbReference>
<evidence type="ECO:0000256" key="13">
    <source>
        <dbReference type="SAM" id="MobiDB-lite"/>
    </source>
</evidence>
<dbReference type="InterPro" id="IPR002110">
    <property type="entry name" value="Ankyrin_rpt"/>
</dbReference>
<evidence type="ECO:0000256" key="3">
    <source>
        <dbReference type="ARBA" id="ARBA00022490"/>
    </source>
</evidence>
<evidence type="ECO:0000256" key="9">
    <source>
        <dbReference type="ARBA" id="ARBA00023054"/>
    </source>
</evidence>
<feature type="compositionally biased region" description="Polar residues" evidence="13">
    <location>
        <begin position="236"/>
        <end position="245"/>
    </location>
</feature>
<dbReference type="PANTHER" id="PTHR16036">
    <property type="entry name" value="ANKYRIN REPEAT AND ZINC FINGER DOMAIN-CONTAINING PROTEIN 1"/>
    <property type="match status" value="1"/>
</dbReference>
<dbReference type="Gene3D" id="1.25.40.20">
    <property type="entry name" value="Ankyrin repeat-containing domain"/>
    <property type="match status" value="1"/>
</dbReference>
<dbReference type="SUPFAM" id="SSF48403">
    <property type="entry name" value="Ankyrin repeat"/>
    <property type="match status" value="1"/>
</dbReference>
<dbReference type="GO" id="GO:0036503">
    <property type="term" value="P:ERAD pathway"/>
    <property type="evidence" value="ECO:0007669"/>
    <property type="project" value="TreeGrafter"/>
</dbReference>
<evidence type="ECO:0000256" key="11">
    <source>
        <dbReference type="PROSITE-ProRule" id="PRU01389"/>
    </source>
</evidence>
<keyword evidence="16" id="KW-1185">Reference proteome</keyword>
<dbReference type="STRING" id="90262.A0A1X2IXP9"/>
<evidence type="ECO:0000256" key="2">
    <source>
        <dbReference type="ARBA" id="ARBA00009262"/>
    </source>
</evidence>
<evidence type="ECO:0000256" key="6">
    <source>
        <dbReference type="ARBA" id="ARBA00022759"/>
    </source>
</evidence>
<dbReference type="GO" id="GO:0016787">
    <property type="term" value="F:hydrolase activity"/>
    <property type="evidence" value="ECO:0007669"/>
    <property type="project" value="UniProtKB-KW"/>
</dbReference>
<gene>
    <name evidence="15" type="ORF">BCR42DRAFT_402190</name>
</gene>
<dbReference type="InterPro" id="IPR047139">
    <property type="entry name" value="ANKZ1/VMS1"/>
</dbReference>
<comment type="caution">
    <text evidence="15">The sequence shown here is derived from an EMBL/GenBank/DDBJ whole genome shotgun (WGS) entry which is preliminary data.</text>
</comment>
<evidence type="ECO:0000256" key="1">
    <source>
        <dbReference type="ARBA" id="ARBA00004496"/>
    </source>
</evidence>
<feature type="region of interest" description="Disordered" evidence="13">
    <location>
        <begin position="110"/>
        <end position="143"/>
    </location>
</feature>
<dbReference type="AlphaFoldDB" id="A0A1X2IXP9"/>
<evidence type="ECO:0000256" key="4">
    <source>
        <dbReference type="ARBA" id="ARBA00022722"/>
    </source>
</evidence>
<dbReference type="OrthoDB" id="429841at2759"/>
<organism evidence="15 16">
    <name type="scientific">Absidia repens</name>
    <dbReference type="NCBI Taxonomy" id="90262"/>
    <lineage>
        <taxon>Eukaryota</taxon>
        <taxon>Fungi</taxon>
        <taxon>Fungi incertae sedis</taxon>
        <taxon>Mucoromycota</taxon>
        <taxon>Mucoromycotina</taxon>
        <taxon>Mucoromycetes</taxon>
        <taxon>Mucorales</taxon>
        <taxon>Cunninghamellaceae</taxon>
        <taxon>Absidia</taxon>
    </lineage>
</organism>
<sequence>MTALVPVSDQKSSTVVDDVVALHKQQERLNQATLEKLHIQQQNEDKEKNDSETDNAFSCGTCQQVFSDRLEHRQHFGTDWHRYNIKRRLMFDQRPVSSAEFEDMLADLTDSLSGSESDREDSDEDSDNDADKNIRGDSGLDTIDEEDKVATLVGKQQLELTETQAIEDQVTATASQWAAAAKTPLQQKYSSVSWFTVPSLTKVPFHLGVYRVLLESTKKAPSSLDAVQQIQQQQQHPNGSTNQPSPRLWTLLMMGGGHFAGAIVDVGQSKGLVEQQLSKQVNILAHKTFHRYTTRRKQGGSQSANDNGKGKANSAGAQIRRYNEMALQQDIRELLSQWKKYIDQSELVFVQAPSGNKKIIYGYDGAVLQKENPKIHNMPFTTRRPTLSELRRVYLELTTLKVIQVDEQSLLQHQQQLKEKENRLRQRLEKTIAKSVDDNKQDRTAAAKDNKDPVLDKLLVLVKQGKVNVIQSYVEKHPELPIIDSLPSSLIDGNHGAGGAYDYRRFPSLLHIAASHGHVDVVAMLLRDMNANPTVKNDIGKTAYEVAKDKITRNVFRRCMCDYPDRWQWLDDAHVPSPLTAAEEQEQLEKDRKRKAKEDERKRLIELDRQQKEDARLAKEEAEILEARAMAANSRTKKKLATSGGVHTLDPMARALRDNHVNVANMSPEARMRLEREKRARAAEERLKKK</sequence>
<dbReference type="PROSITE" id="PS00028">
    <property type="entry name" value="ZINC_FINGER_C2H2_1"/>
    <property type="match status" value="1"/>
</dbReference>
<dbReference type="PROSITE" id="PS50088">
    <property type="entry name" value="ANK_REPEAT"/>
    <property type="match status" value="1"/>
</dbReference>
<feature type="coiled-coil region" evidence="12">
    <location>
        <begin position="403"/>
        <end position="434"/>
    </location>
</feature>
<evidence type="ECO:0000256" key="10">
    <source>
        <dbReference type="PROSITE-ProRule" id="PRU00023"/>
    </source>
</evidence>
<evidence type="ECO:0000256" key="7">
    <source>
        <dbReference type="ARBA" id="ARBA00022801"/>
    </source>
</evidence>
<feature type="active site" evidence="11">
    <location>
        <position position="302"/>
    </location>
</feature>
<proteinExistence type="inferred from homology"/>
<evidence type="ECO:0000259" key="14">
    <source>
        <dbReference type="PROSITE" id="PS52044"/>
    </source>
</evidence>
<name>A0A1X2IXP9_9FUNG</name>
<feature type="region of interest" description="Disordered" evidence="13">
    <location>
        <begin position="224"/>
        <end position="245"/>
    </location>
</feature>